<dbReference type="SUPFAM" id="SSF55008">
    <property type="entry name" value="HMA, heavy metal-associated domain"/>
    <property type="match status" value="2"/>
</dbReference>
<evidence type="ECO:0000256" key="8">
    <source>
        <dbReference type="ARBA" id="ARBA00022989"/>
    </source>
</evidence>
<dbReference type="PROSITE" id="PS00154">
    <property type="entry name" value="ATPASE_E1_E2"/>
    <property type="match status" value="1"/>
</dbReference>
<dbReference type="InterPro" id="IPR001757">
    <property type="entry name" value="P_typ_ATPase"/>
</dbReference>
<dbReference type="GO" id="GO:0016887">
    <property type="term" value="F:ATP hydrolysis activity"/>
    <property type="evidence" value="ECO:0007669"/>
    <property type="project" value="InterPro"/>
</dbReference>
<keyword evidence="5" id="KW-0547">Nucleotide-binding</keyword>
<dbReference type="Gene3D" id="3.40.1110.10">
    <property type="entry name" value="Calcium-transporting ATPase, cytoplasmic domain N"/>
    <property type="match status" value="1"/>
</dbReference>
<dbReference type="STRING" id="666510.ASAC_0578"/>
<dbReference type="PRINTS" id="PR00943">
    <property type="entry name" value="CUATPASE"/>
</dbReference>
<dbReference type="PRINTS" id="PR00119">
    <property type="entry name" value="CATATPASE"/>
</dbReference>
<feature type="transmembrane region" description="Helical" evidence="10">
    <location>
        <begin position="159"/>
        <end position="177"/>
    </location>
</feature>
<dbReference type="HOGENOM" id="CLU_001771_0_3_2"/>
<dbReference type="InterPro" id="IPR017969">
    <property type="entry name" value="Heavy-metal-associated_CS"/>
</dbReference>
<dbReference type="GO" id="GO:0043682">
    <property type="term" value="F:P-type divalent copper transporter activity"/>
    <property type="evidence" value="ECO:0007669"/>
    <property type="project" value="TreeGrafter"/>
</dbReference>
<dbReference type="eggNOG" id="arCOG02763">
    <property type="taxonomic scope" value="Archaea"/>
</dbReference>
<dbReference type="GO" id="GO:0012505">
    <property type="term" value="C:endomembrane system"/>
    <property type="evidence" value="ECO:0007669"/>
    <property type="project" value="UniProtKB-SubCell"/>
</dbReference>
<dbReference type="EMBL" id="CP001742">
    <property type="protein sequence ID" value="ADL18985.1"/>
    <property type="molecule type" value="Genomic_DNA"/>
</dbReference>
<dbReference type="SUPFAM" id="SSF81665">
    <property type="entry name" value="Calcium ATPase, transmembrane domain M"/>
    <property type="match status" value="1"/>
</dbReference>
<dbReference type="NCBIfam" id="TIGR01494">
    <property type="entry name" value="ATPase_P-type"/>
    <property type="match status" value="1"/>
</dbReference>
<dbReference type="eggNOG" id="arCOG01576">
    <property type="taxonomic scope" value="Archaea"/>
</dbReference>
<dbReference type="OrthoDB" id="8588at2157"/>
<dbReference type="NCBIfam" id="TIGR01511">
    <property type="entry name" value="ATPase-IB1_Cu"/>
    <property type="match status" value="1"/>
</dbReference>
<dbReference type="InterPro" id="IPR023298">
    <property type="entry name" value="ATPase_P-typ_TM_dom_sf"/>
</dbReference>
<dbReference type="GO" id="GO:0005507">
    <property type="term" value="F:copper ion binding"/>
    <property type="evidence" value="ECO:0007669"/>
    <property type="project" value="TreeGrafter"/>
</dbReference>
<dbReference type="PANTHER" id="PTHR43520:SF8">
    <property type="entry name" value="P-TYPE CU(+) TRANSPORTER"/>
    <property type="match status" value="1"/>
</dbReference>
<dbReference type="GO" id="GO:0005524">
    <property type="term" value="F:ATP binding"/>
    <property type="evidence" value="ECO:0007669"/>
    <property type="project" value="UniProtKB-KW"/>
</dbReference>
<dbReference type="Gene3D" id="3.40.50.1000">
    <property type="entry name" value="HAD superfamily/HAD-like"/>
    <property type="match status" value="1"/>
</dbReference>
<dbReference type="AlphaFoldDB" id="D9Q0Z7"/>
<dbReference type="CDD" id="cd00371">
    <property type="entry name" value="HMA"/>
    <property type="match status" value="2"/>
</dbReference>
<evidence type="ECO:0000259" key="11">
    <source>
        <dbReference type="PROSITE" id="PS50846"/>
    </source>
</evidence>
<dbReference type="InterPro" id="IPR008250">
    <property type="entry name" value="ATPase_P-typ_transduc_dom_A_sf"/>
</dbReference>
<keyword evidence="8 10" id="KW-1133">Transmembrane helix</keyword>
<comment type="similarity">
    <text evidence="2">Belongs to the cation transport ATPase (P-type) (TC 3.A.3) family. Type IB subfamily.</text>
</comment>
<feature type="transmembrane region" description="Helical" evidence="10">
    <location>
        <begin position="420"/>
        <end position="445"/>
    </location>
</feature>
<protein>
    <submittedName>
        <fullName evidence="12">Heavy metal translocating P-type ATPase</fullName>
    </submittedName>
</protein>
<dbReference type="NCBIfam" id="TIGR01525">
    <property type="entry name" value="ATPase-IB_hvy"/>
    <property type="match status" value="1"/>
</dbReference>
<sequence length="758" mass="80793">MSENERRPLRIGKEEQLRVVGMHCATCSTTVAKALRGVKGVEEAEVNLASGTAKVVVSGARLRDLVEAVRRAGYDVVTERLRLRISMNPEDSRRVTELLEGLDGVVKASVNPGTGEAVIEVNPYSTSAEAIVEALRGHGFRAQVISKAAPASAGELRGYLRALAVAWSFGLLTLYLQYTSRPLLAMVASAPVVFYAGLRYHLGAYRAFRNRTTNMDTLVSTATLVAWLYSAYSLAVHGPVFFDAASLLISFLLIGKTIEAYIKERLSGEVVRLLPSRARVIRDGSEVEVSADEVKVGDLLVVRSGESIAADGVVDEGKGEVDESIVTGEPMPVTKSKGDPVVGGSRLVSGFLKVYVTRSGERTYMAQLMTAVRDAEAARLRAQDLVDRVAAVFTPTIIAIAVVTFLAWHFALGFPTPKAVLFAVAVLASACPCALGLATPMAVLVSVHRLAKRGVIVKDGEALERVKDVDVFVFDKTGTLTEGRPRVKDYVELQPGVMELAASLESLSSHPVAKAIVDRFGARLRGSVKDFNEFPGDGVAGTVGDRQVIVGRPEFVAQNCEGQAKGDVAVCVDGRVAGWLSLEDPVRPEALELVAKLKSMGRRVIIATGDSGPSAEAVAAALGVEVRKGLSPDDKAELVRSLRQEGHRVAFVGDGVNDAVAEKEADVGIALAGGTDIAKYAGDVVVMNLKGIELLLRESRIATRKVKENLAWAFGYNSVLVPVAAGLLYPAVYLSPQYAALAMSMSSVIVSLWSTVPL</sequence>
<keyword evidence="13" id="KW-1185">Reference proteome</keyword>
<accession>D9Q0Z7</accession>
<dbReference type="FunCoup" id="D9Q0Z7">
    <property type="interactions" value="82"/>
</dbReference>
<dbReference type="SUPFAM" id="SSF56784">
    <property type="entry name" value="HAD-like"/>
    <property type="match status" value="1"/>
</dbReference>
<dbReference type="InterPro" id="IPR036412">
    <property type="entry name" value="HAD-like_sf"/>
</dbReference>
<feature type="transmembrane region" description="Helical" evidence="10">
    <location>
        <begin position="710"/>
        <end position="732"/>
    </location>
</feature>
<evidence type="ECO:0000256" key="5">
    <source>
        <dbReference type="ARBA" id="ARBA00022741"/>
    </source>
</evidence>
<keyword evidence="9 10" id="KW-0472">Membrane</keyword>
<dbReference type="Gene3D" id="3.30.70.100">
    <property type="match status" value="2"/>
</dbReference>
<proteinExistence type="inferred from homology"/>
<dbReference type="PROSITE" id="PS01047">
    <property type="entry name" value="HMA_1"/>
    <property type="match status" value="1"/>
</dbReference>
<name>D9Q0Z7_ACIS3</name>
<dbReference type="Pfam" id="PF00403">
    <property type="entry name" value="HMA"/>
    <property type="match status" value="2"/>
</dbReference>
<dbReference type="NCBIfam" id="TIGR01512">
    <property type="entry name" value="ATPase-IB2_Cd"/>
    <property type="match status" value="1"/>
</dbReference>
<feature type="domain" description="HMA" evidence="11">
    <location>
        <begin position="13"/>
        <end position="77"/>
    </location>
</feature>
<keyword evidence="3 10" id="KW-0812">Transmembrane</keyword>
<dbReference type="InterPro" id="IPR023299">
    <property type="entry name" value="ATPase_P-typ_cyto_dom_N"/>
</dbReference>
<dbReference type="SUPFAM" id="SSF81653">
    <property type="entry name" value="Calcium ATPase, transduction domain A"/>
    <property type="match status" value="1"/>
</dbReference>
<dbReference type="Pfam" id="PF00122">
    <property type="entry name" value="E1-E2_ATPase"/>
    <property type="match status" value="1"/>
</dbReference>
<gene>
    <name evidence="12" type="ordered locus">ASAC_0578</name>
</gene>
<dbReference type="InterPro" id="IPR006121">
    <property type="entry name" value="HMA_dom"/>
</dbReference>
<evidence type="ECO:0000256" key="1">
    <source>
        <dbReference type="ARBA" id="ARBA00004127"/>
    </source>
</evidence>
<evidence type="ECO:0000313" key="13">
    <source>
        <dbReference type="Proteomes" id="UP000000346"/>
    </source>
</evidence>
<evidence type="ECO:0000256" key="9">
    <source>
        <dbReference type="ARBA" id="ARBA00023136"/>
    </source>
</evidence>
<evidence type="ECO:0000256" key="4">
    <source>
        <dbReference type="ARBA" id="ARBA00022723"/>
    </source>
</evidence>
<keyword evidence="7" id="KW-1278">Translocase</keyword>
<dbReference type="PROSITE" id="PS50846">
    <property type="entry name" value="HMA_2"/>
    <property type="match status" value="1"/>
</dbReference>
<dbReference type="Gene3D" id="1.20.1110.10">
    <property type="entry name" value="Calcium-transporting ATPase, transmembrane domain"/>
    <property type="match status" value="1"/>
</dbReference>
<reference evidence="12 13" key="1">
    <citation type="journal article" date="2010" name="Appl. Environ. Microbiol.">
        <title>The genome sequence of the crenarchaeon Acidilobus saccharovorans supports a new order, Acidilobales, and suggests an important ecological role in terrestrial acidic hot springs.</title>
        <authorList>
            <person name="Mardanov A.V."/>
            <person name="Svetlitchnyi V.A."/>
            <person name="Beletsky A.V."/>
            <person name="Prokofeva M.I."/>
            <person name="Bonch-Osmolovskaya E.A."/>
            <person name="Ravin N.V."/>
            <person name="Skryabin K.G."/>
        </authorList>
    </citation>
    <scope>NUCLEOTIDE SEQUENCE [LARGE SCALE GENOMIC DNA]</scope>
    <source>
        <strain evidence="13">DSM 16705 / JCM 18335 / VKM B-2471 / 345-15</strain>
    </source>
</reference>
<dbReference type="PANTHER" id="PTHR43520">
    <property type="entry name" value="ATP7, ISOFORM B"/>
    <property type="match status" value="1"/>
</dbReference>
<keyword evidence="6" id="KW-0067">ATP-binding</keyword>
<evidence type="ECO:0000313" key="12">
    <source>
        <dbReference type="EMBL" id="ADL18985.1"/>
    </source>
</evidence>
<evidence type="ECO:0000256" key="3">
    <source>
        <dbReference type="ARBA" id="ARBA00022692"/>
    </source>
</evidence>
<organism evidence="12 13">
    <name type="scientific">Acidilobus saccharovorans (strain DSM 16705 / JCM 18335 / VKM B-2471 / 345-15)</name>
    <dbReference type="NCBI Taxonomy" id="666510"/>
    <lineage>
        <taxon>Archaea</taxon>
        <taxon>Thermoproteota</taxon>
        <taxon>Thermoprotei</taxon>
        <taxon>Acidilobales</taxon>
        <taxon>Acidilobaceae</taxon>
        <taxon>Acidilobus</taxon>
    </lineage>
</organism>
<evidence type="ECO:0000256" key="6">
    <source>
        <dbReference type="ARBA" id="ARBA00022840"/>
    </source>
</evidence>
<evidence type="ECO:0000256" key="7">
    <source>
        <dbReference type="ARBA" id="ARBA00022967"/>
    </source>
</evidence>
<dbReference type="Pfam" id="PF00702">
    <property type="entry name" value="Hydrolase"/>
    <property type="match status" value="1"/>
</dbReference>
<feature type="transmembrane region" description="Helical" evidence="10">
    <location>
        <begin position="389"/>
        <end position="408"/>
    </location>
</feature>
<dbReference type="Gene3D" id="2.70.150.10">
    <property type="entry name" value="Calcium-transporting ATPase, cytoplasmic transduction domain A"/>
    <property type="match status" value="1"/>
</dbReference>
<dbReference type="Proteomes" id="UP000000346">
    <property type="component" value="Chromosome"/>
</dbReference>
<dbReference type="InterPro" id="IPR018303">
    <property type="entry name" value="ATPase_P-typ_P_site"/>
</dbReference>
<feature type="transmembrane region" description="Helical" evidence="10">
    <location>
        <begin position="238"/>
        <end position="255"/>
    </location>
</feature>
<feature type="transmembrane region" description="Helical" evidence="10">
    <location>
        <begin position="214"/>
        <end position="232"/>
    </location>
</feature>
<dbReference type="eggNOG" id="arCOG02764">
    <property type="taxonomic scope" value="Archaea"/>
</dbReference>
<keyword evidence="4" id="KW-0479">Metal-binding</keyword>
<dbReference type="InterPro" id="IPR036163">
    <property type="entry name" value="HMA_dom_sf"/>
</dbReference>
<evidence type="ECO:0000256" key="2">
    <source>
        <dbReference type="ARBA" id="ARBA00006024"/>
    </source>
</evidence>
<dbReference type="RefSeq" id="WP_013266497.1">
    <property type="nucleotide sequence ID" value="NC_014374.1"/>
</dbReference>
<dbReference type="GeneID" id="9498810"/>
<dbReference type="InterPro" id="IPR027256">
    <property type="entry name" value="P-typ_ATPase_IB"/>
</dbReference>
<dbReference type="GO" id="GO:0016020">
    <property type="term" value="C:membrane"/>
    <property type="evidence" value="ECO:0007669"/>
    <property type="project" value="InterPro"/>
</dbReference>
<evidence type="ECO:0000256" key="10">
    <source>
        <dbReference type="SAM" id="Phobius"/>
    </source>
</evidence>
<dbReference type="InterPro" id="IPR059000">
    <property type="entry name" value="ATPase_P-type_domA"/>
</dbReference>
<dbReference type="InterPro" id="IPR023214">
    <property type="entry name" value="HAD_sf"/>
</dbReference>
<dbReference type="InParanoid" id="D9Q0Z7"/>
<comment type="subcellular location">
    <subcellularLocation>
        <location evidence="1">Endomembrane system</location>
        <topology evidence="1">Multi-pass membrane protein</topology>
    </subcellularLocation>
</comment>
<dbReference type="KEGG" id="asc:ASAC_0578"/>
<dbReference type="GO" id="GO:0055070">
    <property type="term" value="P:copper ion homeostasis"/>
    <property type="evidence" value="ECO:0007669"/>
    <property type="project" value="TreeGrafter"/>
</dbReference>
<feature type="transmembrane region" description="Helical" evidence="10">
    <location>
        <begin position="183"/>
        <end position="202"/>
    </location>
</feature>